<evidence type="ECO:0000313" key="3">
    <source>
        <dbReference type="EMBL" id="MBW0497876.1"/>
    </source>
</evidence>
<accession>A0A9Q3HAX4</accession>
<evidence type="ECO:0000313" key="4">
    <source>
        <dbReference type="Proteomes" id="UP000765509"/>
    </source>
</evidence>
<reference evidence="3" key="1">
    <citation type="submission" date="2021-03" db="EMBL/GenBank/DDBJ databases">
        <title>Draft genome sequence of rust myrtle Austropuccinia psidii MF-1, a brazilian biotype.</title>
        <authorList>
            <person name="Quecine M.C."/>
            <person name="Pachon D.M.R."/>
            <person name="Bonatelli M.L."/>
            <person name="Correr F.H."/>
            <person name="Franceschini L.M."/>
            <person name="Leite T.F."/>
            <person name="Margarido G.R.A."/>
            <person name="Almeida C.A."/>
            <person name="Ferrarezi J.A."/>
            <person name="Labate C.A."/>
        </authorList>
    </citation>
    <scope>NUCLEOTIDE SEQUENCE</scope>
    <source>
        <strain evidence="3">MF-1</strain>
    </source>
</reference>
<sequence length="712" mass="81093">MGGGIESPLWNIEDQQTDKDSSLLTSDSPLTDCGYNQCSDCPKSVTTEDSADPTSALDNPSPNSNPGNLKESPSQQQSGDNCRTNRIKVIGPRHPTLITSEVDTIHILPYPRRTRTFITTSDSTPRTYRLALQCENKDKWINAIAKELSAMNELEVWDIIDLRSDYKLVGTTWVFKVKKNHLHQDLEYKARLCAQGFTQTPGVDFEKTYAPTGRLNSLRALIAHSCTNGLDFHQIDVKSAFLNAPLIETVYLSIPQGLEIDRRKHCLRLKKAIYGLKQAPLDWYNRLKDWLQDDMAIFGTNIQLFKEQINKEFNIKDIGPADLLLGVKIQQQSDFITLDQQHFVDSLLDLYDMQHCKTVTTPLVPNEYLSPATDDERRIFEELGINFRSAVGSINYLSTATRPDLSHAVSSLSQYLEKPGIRHWKAFLHILKYLRGTQELGLHYNRQCNPGLVAFADADWGNCQITRRSTSGYLATLHGCLIFWKTRKQPSVSISTAEAEYKSLCDLTSELLWFRQWCQEAGIFHFKNAITIWEDNQSCIKTANGNCNVNTKRMKHVDIQLHFVKEAIQKQLIELRYAPTSDMLADFLTKAVPKTILEKSLTVLGVVRLGSRGGVEKRSHEELRPEPLTSLTEREMRGHRLPDSHHSTKILITSYQIVLKSLVIIFCNQLLKYTRILSVNAFANQKKIYYQLQQVDLTSKKKISILSRSRNK</sequence>
<comment type="caution">
    <text evidence="3">The sequence shown here is derived from an EMBL/GenBank/DDBJ whole genome shotgun (WGS) entry which is preliminary data.</text>
</comment>
<feature type="compositionally biased region" description="Polar residues" evidence="1">
    <location>
        <begin position="34"/>
        <end position="84"/>
    </location>
</feature>
<dbReference type="CDD" id="cd09272">
    <property type="entry name" value="RNase_HI_RT_Ty1"/>
    <property type="match status" value="1"/>
</dbReference>
<dbReference type="InterPro" id="IPR043502">
    <property type="entry name" value="DNA/RNA_pol_sf"/>
</dbReference>
<keyword evidence="4" id="KW-1185">Reference proteome</keyword>
<dbReference type="Proteomes" id="UP000765509">
    <property type="component" value="Unassembled WGS sequence"/>
</dbReference>
<dbReference type="EMBL" id="AVOT02014434">
    <property type="protein sequence ID" value="MBW0497876.1"/>
    <property type="molecule type" value="Genomic_DNA"/>
</dbReference>
<dbReference type="AlphaFoldDB" id="A0A9Q3HAX4"/>
<name>A0A9Q3HAX4_9BASI</name>
<evidence type="ECO:0000259" key="2">
    <source>
        <dbReference type="Pfam" id="PF07727"/>
    </source>
</evidence>
<proteinExistence type="predicted"/>
<protein>
    <recommendedName>
        <fullName evidence="2">Reverse transcriptase Ty1/copia-type domain-containing protein</fullName>
    </recommendedName>
</protein>
<feature type="region of interest" description="Disordered" evidence="1">
    <location>
        <begin position="1"/>
        <end position="86"/>
    </location>
</feature>
<dbReference type="OrthoDB" id="3344688at2759"/>
<dbReference type="SUPFAM" id="SSF56672">
    <property type="entry name" value="DNA/RNA polymerases"/>
    <property type="match status" value="1"/>
</dbReference>
<dbReference type="PANTHER" id="PTHR11439:SF483">
    <property type="entry name" value="PEPTIDE SYNTHASE GLIP-LIKE, PUTATIVE (AFU_ORTHOLOGUE AFUA_3G12920)-RELATED"/>
    <property type="match status" value="1"/>
</dbReference>
<evidence type="ECO:0000256" key="1">
    <source>
        <dbReference type="SAM" id="MobiDB-lite"/>
    </source>
</evidence>
<gene>
    <name evidence="3" type="ORF">O181_037591</name>
</gene>
<dbReference type="PANTHER" id="PTHR11439">
    <property type="entry name" value="GAG-POL-RELATED RETROTRANSPOSON"/>
    <property type="match status" value="1"/>
</dbReference>
<organism evidence="3 4">
    <name type="scientific">Austropuccinia psidii MF-1</name>
    <dbReference type="NCBI Taxonomy" id="1389203"/>
    <lineage>
        <taxon>Eukaryota</taxon>
        <taxon>Fungi</taxon>
        <taxon>Dikarya</taxon>
        <taxon>Basidiomycota</taxon>
        <taxon>Pucciniomycotina</taxon>
        <taxon>Pucciniomycetes</taxon>
        <taxon>Pucciniales</taxon>
        <taxon>Sphaerophragmiaceae</taxon>
        <taxon>Austropuccinia</taxon>
    </lineage>
</organism>
<dbReference type="InterPro" id="IPR013103">
    <property type="entry name" value="RVT_2"/>
</dbReference>
<dbReference type="Pfam" id="PF07727">
    <property type="entry name" value="RVT_2"/>
    <property type="match status" value="1"/>
</dbReference>
<feature type="compositionally biased region" description="Low complexity" evidence="1">
    <location>
        <begin position="22"/>
        <end position="32"/>
    </location>
</feature>
<feature type="domain" description="Reverse transcriptase Ty1/copia-type" evidence="2">
    <location>
        <begin position="155"/>
        <end position="293"/>
    </location>
</feature>